<gene>
    <name evidence="1" type="ORF">ARMSODRAFT_665882</name>
</gene>
<evidence type="ECO:0000313" key="1">
    <source>
        <dbReference type="EMBL" id="PBK61444.1"/>
    </source>
</evidence>
<reference evidence="2" key="1">
    <citation type="journal article" date="2017" name="Nat. Ecol. Evol.">
        <title>Genome expansion and lineage-specific genetic innovations in the forest pathogenic fungi Armillaria.</title>
        <authorList>
            <person name="Sipos G."/>
            <person name="Prasanna A.N."/>
            <person name="Walter M.C."/>
            <person name="O'Connor E."/>
            <person name="Balint B."/>
            <person name="Krizsan K."/>
            <person name="Kiss B."/>
            <person name="Hess J."/>
            <person name="Varga T."/>
            <person name="Slot J."/>
            <person name="Riley R."/>
            <person name="Boka B."/>
            <person name="Rigling D."/>
            <person name="Barry K."/>
            <person name="Lee J."/>
            <person name="Mihaltcheva S."/>
            <person name="LaButti K."/>
            <person name="Lipzen A."/>
            <person name="Waldron R."/>
            <person name="Moloney N.M."/>
            <person name="Sperisen C."/>
            <person name="Kredics L."/>
            <person name="Vagvoelgyi C."/>
            <person name="Patrignani A."/>
            <person name="Fitzpatrick D."/>
            <person name="Nagy I."/>
            <person name="Doyle S."/>
            <person name="Anderson J.B."/>
            <person name="Grigoriev I.V."/>
            <person name="Gueldener U."/>
            <person name="Muensterkoetter M."/>
            <person name="Nagy L.G."/>
        </authorList>
    </citation>
    <scope>NUCLEOTIDE SEQUENCE [LARGE SCALE GENOMIC DNA]</scope>
    <source>
        <strain evidence="2">28-4</strain>
    </source>
</reference>
<organism evidence="1 2">
    <name type="scientific">Armillaria solidipes</name>
    <dbReference type="NCBI Taxonomy" id="1076256"/>
    <lineage>
        <taxon>Eukaryota</taxon>
        <taxon>Fungi</taxon>
        <taxon>Dikarya</taxon>
        <taxon>Basidiomycota</taxon>
        <taxon>Agaricomycotina</taxon>
        <taxon>Agaricomycetes</taxon>
        <taxon>Agaricomycetidae</taxon>
        <taxon>Agaricales</taxon>
        <taxon>Marasmiineae</taxon>
        <taxon>Physalacriaceae</taxon>
        <taxon>Armillaria</taxon>
    </lineage>
</organism>
<dbReference type="EMBL" id="KZ293476">
    <property type="protein sequence ID" value="PBK61444.1"/>
    <property type="molecule type" value="Genomic_DNA"/>
</dbReference>
<evidence type="ECO:0000313" key="2">
    <source>
        <dbReference type="Proteomes" id="UP000218334"/>
    </source>
</evidence>
<keyword evidence="2" id="KW-1185">Reference proteome</keyword>
<accession>A0A2H3AXJ8</accession>
<sequence length="154" mass="17400">MVYQHSSVYSMKWSPRHAEIDKPRPLPWTGYANFPLQYCIENAFIIDLNFRKCRADLLMLIQHQHHDAVLHFGKVVLSLLTNADYTFAHPNTRIANHSMCQPPSPLTTATPPLALHYLATLLLIKLFIPAALVQSFCIPQNVAGSGRERSAHLS</sequence>
<dbReference type="Proteomes" id="UP000218334">
    <property type="component" value="Unassembled WGS sequence"/>
</dbReference>
<name>A0A2H3AXJ8_9AGAR</name>
<protein>
    <submittedName>
        <fullName evidence="1">Uncharacterized protein</fullName>
    </submittedName>
</protein>
<dbReference type="AlphaFoldDB" id="A0A2H3AXJ8"/>
<proteinExistence type="predicted"/>